<proteinExistence type="predicted"/>
<gene>
    <name evidence="2" type="ORF">MGAL_10B083241</name>
</gene>
<protein>
    <submittedName>
        <fullName evidence="2">Uncharacterized protein</fullName>
    </submittedName>
</protein>
<sequence length="376" mass="41774">MELIEAFVVVMYDRTTTTFDINESRLELFARKQRQYDTIRPTRAALLDHTKLATYRGGHVWGQAVTHDQHLPSPGDWGWVKENADGMWIPHWTQLAAIAASCQELHKCGCKKTCSGNSGGLVLFLSLFVGFNIWVSRKCRTVNLKIEEEFLGANTLSSAPISNTGTNYPQIENNVSVYETINENEMIQDLVDLSMLNKTEAISVSSCSRTSESSTASNRSYLDVVDYNFISNPYEALQCHRDSDTVHLYSTTAKKLECKLESSSIEVSTCPPYKLPPEIKQEVVTTVPNHQSLSLLHTNANESAVNDAGLKSNTKECGDQNTPASLLNMECLMVPDIPKTTNAHSVSPSTSNRDNSNSFIELPRSTNPRNVMSTLL</sequence>
<comment type="caution">
    <text evidence="2">The sequence shown here is derived from an EMBL/GenBank/DDBJ whole genome shotgun (WGS) entry which is preliminary data.</text>
</comment>
<evidence type="ECO:0000313" key="3">
    <source>
        <dbReference type="Proteomes" id="UP000596742"/>
    </source>
</evidence>
<dbReference type="EMBL" id="UYJE01001231">
    <property type="protein sequence ID" value="VDI00419.1"/>
    <property type="molecule type" value="Genomic_DNA"/>
</dbReference>
<reference evidence="2" key="1">
    <citation type="submission" date="2018-11" db="EMBL/GenBank/DDBJ databases">
        <authorList>
            <person name="Alioto T."/>
            <person name="Alioto T."/>
        </authorList>
    </citation>
    <scope>NUCLEOTIDE SEQUENCE</scope>
</reference>
<name>A0A8B6C816_MYTGA</name>
<evidence type="ECO:0000256" key="1">
    <source>
        <dbReference type="SAM" id="MobiDB-lite"/>
    </source>
</evidence>
<evidence type="ECO:0000313" key="2">
    <source>
        <dbReference type="EMBL" id="VDI00419.1"/>
    </source>
</evidence>
<organism evidence="2 3">
    <name type="scientific">Mytilus galloprovincialis</name>
    <name type="common">Mediterranean mussel</name>
    <dbReference type="NCBI Taxonomy" id="29158"/>
    <lineage>
        <taxon>Eukaryota</taxon>
        <taxon>Metazoa</taxon>
        <taxon>Spiralia</taxon>
        <taxon>Lophotrochozoa</taxon>
        <taxon>Mollusca</taxon>
        <taxon>Bivalvia</taxon>
        <taxon>Autobranchia</taxon>
        <taxon>Pteriomorphia</taxon>
        <taxon>Mytilida</taxon>
        <taxon>Mytiloidea</taxon>
        <taxon>Mytilidae</taxon>
        <taxon>Mytilinae</taxon>
        <taxon>Mytilus</taxon>
    </lineage>
</organism>
<dbReference type="OrthoDB" id="6188730at2759"/>
<accession>A0A8B6C816</accession>
<dbReference type="AlphaFoldDB" id="A0A8B6C816"/>
<feature type="region of interest" description="Disordered" evidence="1">
    <location>
        <begin position="340"/>
        <end position="376"/>
    </location>
</feature>
<dbReference type="Proteomes" id="UP000596742">
    <property type="component" value="Unassembled WGS sequence"/>
</dbReference>
<keyword evidence="3" id="KW-1185">Reference proteome</keyword>